<dbReference type="Pfam" id="PF00565">
    <property type="entry name" value="SNase"/>
    <property type="match status" value="1"/>
</dbReference>
<dbReference type="InterPro" id="IPR006311">
    <property type="entry name" value="TAT_signal"/>
</dbReference>
<dbReference type="AlphaFoldDB" id="A0A934QH51"/>
<dbReference type="InterPro" id="IPR035437">
    <property type="entry name" value="SNase_OB-fold_sf"/>
</dbReference>
<evidence type="ECO:0000313" key="6">
    <source>
        <dbReference type="Proteomes" id="UP000778970"/>
    </source>
</evidence>
<dbReference type="Gene3D" id="2.40.50.90">
    <property type="match status" value="1"/>
</dbReference>
<protein>
    <recommendedName>
        <fullName evidence="4">TNase-like domain-containing protein</fullName>
    </recommendedName>
</protein>
<dbReference type="EMBL" id="NRRE01000020">
    <property type="protein sequence ID" value="MBK1696769.1"/>
    <property type="molecule type" value="Genomic_DNA"/>
</dbReference>
<feature type="domain" description="TNase-like" evidence="4">
    <location>
        <begin position="54"/>
        <end position="180"/>
    </location>
</feature>
<dbReference type="SUPFAM" id="SSF50199">
    <property type="entry name" value="Staphylococcal nuclease"/>
    <property type="match status" value="1"/>
</dbReference>
<sequence>MRHPWPTCNRWSTRRGALRLAAGGLAAMALSPGRTRAAAPPQVPEALAVGDRRRVTEIVDGDTLILSDGREVRLVGLQAPKLPLGRPDFEAWPLADAAKAELSRLTLGQAVTLAYGGRPIDRHGRMLAHLYRDDGSWVQGAMLRAGMARVYTFADNRTLAAEMYAREDTARRDGRGIWDHPFYQVRGTNELDALIDTFQVVKARVRDVATVDGRVYLNFGPDWRSDFTVTLAPRTARLFAEEGIDVRRYDDARVQVRGWLTSYNGPLIEATHPEQIRKLDS</sequence>
<dbReference type="PANTHER" id="PTHR12302:SF3">
    <property type="entry name" value="SERINE_THREONINE-PROTEIN KINASE 31"/>
    <property type="match status" value="1"/>
</dbReference>
<reference evidence="5" key="2">
    <citation type="journal article" date="2020" name="Microorganisms">
        <title>Osmotic Adaptation and Compatible Solute Biosynthesis of Phototrophic Bacteria as Revealed from Genome Analyses.</title>
        <authorList>
            <person name="Imhoff J.F."/>
            <person name="Rahn T."/>
            <person name="Kunzel S."/>
            <person name="Keller A."/>
            <person name="Neulinger S.C."/>
        </authorList>
    </citation>
    <scope>NUCLEOTIDE SEQUENCE</scope>
    <source>
        <strain evidence="5">DSM 9154</strain>
    </source>
</reference>
<proteinExistence type="predicted"/>
<name>A0A934QH51_9PROT</name>
<evidence type="ECO:0000256" key="3">
    <source>
        <dbReference type="ARBA" id="ARBA00022801"/>
    </source>
</evidence>
<reference evidence="5" key="1">
    <citation type="submission" date="2017-08" db="EMBL/GenBank/DDBJ databases">
        <authorList>
            <person name="Imhoff J.F."/>
            <person name="Rahn T."/>
            <person name="Kuenzel S."/>
            <person name="Neulinger S.C."/>
        </authorList>
    </citation>
    <scope>NUCLEOTIDE SEQUENCE</scope>
    <source>
        <strain evidence="5">DSM 9154</strain>
    </source>
</reference>
<dbReference type="Proteomes" id="UP000778970">
    <property type="component" value="Unassembled WGS sequence"/>
</dbReference>
<accession>A0A934QH51</accession>
<organism evidence="5 6">
    <name type="scientific">Rhodovibrio salinarum</name>
    <dbReference type="NCBI Taxonomy" id="1087"/>
    <lineage>
        <taxon>Bacteria</taxon>
        <taxon>Pseudomonadati</taxon>
        <taxon>Pseudomonadota</taxon>
        <taxon>Alphaproteobacteria</taxon>
        <taxon>Rhodospirillales</taxon>
        <taxon>Rhodovibrionaceae</taxon>
        <taxon>Rhodovibrio</taxon>
    </lineage>
</organism>
<dbReference type="SMART" id="SM00318">
    <property type="entry name" value="SNc"/>
    <property type="match status" value="1"/>
</dbReference>
<gene>
    <name evidence="5" type="ORF">CKO21_05875</name>
</gene>
<evidence type="ECO:0000259" key="4">
    <source>
        <dbReference type="PROSITE" id="PS50830"/>
    </source>
</evidence>
<dbReference type="GO" id="GO:0004519">
    <property type="term" value="F:endonuclease activity"/>
    <property type="evidence" value="ECO:0007669"/>
    <property type="project" value="UniProtKB-KW"/>
</dbReference>
<evidence type="ECO:0000256" key="2">
    <source>
        <dbReference type="ARBA" id="ARBA00022759"/>
    </source>
</evidence>
<comment type="caution">
    <text evidence="5">The sequence shown here is derived from an EMBL/GenBank/DDBJ whole genome shotgun (WGS) entry which is preliminary data.</text>
</comment>
<keyword evidence="6" id="KW-1185">Reference proteome</keyword>
<keyword evidence="3" id="KW-0378">Hydrolase</keyword>
<dbReference type="GO" id="GO:0016787">
    <property type="term" value="F:hydrolase activity"/>
    <property type="evidence" value="ECO:0007669"/>
    <property type="project" value="UniProtKB-KW"/>
</dbReference>
<dbReference type="PANTHER" id="PTHR12302">
    <property type="entry name" value="EBNA2 BINDING PROTEIN P100"/>
    <property type="match status" value="1"/>
</dbReference>
<dbReference type="InterPro" id="IPR016071">
    <property type="entry name" value="Staphylococal_nuclease_OB-fold"/>
</dbReference>
<dbReference type="PROSITE" id="PS51318">
    <property type="entry name" value="TAT"/>
    <property type="match status" value="1"/>
</dbReference>
<evidence type="ECO:0000256" key="1">
    <source>
        <dbReference type="ARBA" id="ARBA00022722"/>
    </source>
</evidence>
<evidence type="ECO:0000313" key="5">
    <source>
        <dbReference type="EMBL" id="MBK1696769.1"/>
    </source>
</evidence>
<dbReference type="PROSITE" id="PS50830">
    <property type="entry name" value="TNASE_3"/>
    <property type="match status" value="1"/>
</dbReference>
<keyword evidence="1" id="KW-0540">Nuclease</keyword>
<keyword evidence="2" id="KW-0255">Endonuclease</keyword>